<keyword evidence="5" id="KW-0378">Hydrolase</keyword>
<dbReference type="Pfam" id="PF07927">
    <property type="entry name" value="HicA_toxin"/>
    <property type="match status" value="1"/>
</dbReference>
<keyword evidence="2" id="KW-1277">Toxin-antitoxin system</keyword>
<evidence type="ECO:0000256" key="3">
    <source>
        <dbReference type="ARBA" id="ARBA00022722"/>
    </source>
</evidence>
<dbReference type="EMBL" id="JACDTY010000005">
    <property type="protein sequence ID" value="MBA1141052.1"/>
    <property type="molecule type" value="Genomic_DNA"/>
</dbReference>
<dbReference type="Gene3D" id="3.30.920.30">
    <property type="entry name" value="Hypothetical protein"/>
    <property type="match status" value="1"/>
</dbReference>
<sequence>MPLIETNTRKIIARLLREGWVGVGGGKHDKYEHPDKPEVMLIVPRHREQSPGVARSIARLAGWI</sequence>
<name>A0A838B4V8_9HYPH</name>
<dbReference type="Proteomes" id="UP000558284">
    <property type="component" value="Unassembled WGS sequence"/>
</dbReference>
<dbReference type="GO" id="GO:0004519">
    <property type="term" value="F:endonuclease activity"/>
    <property type="evidence" value="ECO:0007669"/>
    <property type="project" value="UniProtKB-KW"/>
</dbReference>
<accession>A0A838B4V8</accession>
<evidence type="ECO:0000313" key="9">
    <source>
        <dbReference type="Proteomes" id="UP000558284"/>
    </source>
</evidence>
<evidence type="ECO:0000256" key="6">
    <source>
        <dbReference type="ARBA" id="ARBA00022884"/>
    </source>
</evidence>
<evidence type="ECO:0000313" key="8">
    <source>
        <dbReference type="EMBL" id="MBA1141052.1"/>
    </source>
</evidence>
<comment type="similarity">
    <text evidence="1">Belongs to the HicA mRNA interferase family.</text>
</comment>
<protein>
    <submittedName>
        <fullName evidence="8">Type II toxin-antitoxin system HicA family toxin</fullName>
    </submittedName>
</protein>
<evidence type="ECO:0000256" key="1">
    <source>
        <dbReference type="ARBA" id="ARBA00006620"/>
    </source>
</evidence>
<dbReference type="InterPro" id="IPR038570">
    <property type="entry name" value="HicA_sf"/>
</dbReference>
<proteinExistence type="inferred from homology"/>
<organism evidence="8 9">
    <name type="scientific">Mesorhizobium neociceri</name>
    <dbReference type="NCBI Taxonomy" id="1307853"/>
    <lineage>
        <taxon>Bacteria</taxon>
        <taxon>Pseudomonadati</taxon>
        <taxon>Pseudomonadota</taxon>
        <taxon>Alphaproteobacteria</taxon>
        <taxon>Hyphomicrobiales</taxon>
        <taxon>Phyllobacteriaceae</taxon>
        <taxon>Mesorhizobium</taxon>
    </lineage>
</organism>
<comment type="caution">
    <text evidence="8">The sequence shown here is derived from an EMBL/GenBank/DDBJ whole genome shotgun (WGS) entry which is preliminary data.</text>
</comment>
<gene>
    <name evidence="8" type="ORF">H0241_12390</name>
</gene>
<evidence type="ECO:0000256" key="2">
    <source>
        <dbReference type="ARBA" id="ARBA00022649"/>
    </source>
</evidence>
<keyword evidence="9" id="KW-1185">Reference proteome</keyword>
<evidence type="ECO:0000256" key="7">
    <source>
        <dbReference type="ARBA" id="ARBA00023016"/>
    </source>
</evidence>
<evidence type="ECO:0000256" key="5">
    <source>
        <dbReference type="ARBA" id="ARBA00022801"/>
    </source>
</evidence>
<evidence type="ECO:0000256" key="4">
    <source>
        <dbReference type="ARBA" id="ARBA00022759"/>
    </source>
</evidence>
<dbReference type="AlphaFoldDB" id="A0A838B4V8"/>
<reference evidence="8 9" key="1">
    <citation type="submission" date="2020-07" db="EMBL/GenBank/DDBJ databases">
        <title>Definition of the novel symbiovar canariense within Mesorhizobium novociceri, a new species of genus Mesorhizobium nodulating Cicer canariense in the Caldera de Taburiente National Park (La Palma, Canary Islands).</title>
        <authorList>
            <person name="Leon-Barrios M."/>
            <person name="Perez-Yepez J."/>
            <person name="Flores-Felix J.D."/>
            <person name="Ramirez-Baena M.H."/>
            <person name="Pulido-Suarez L."/>
            <person name="Igual J.M."/>
            <person name="Velazquez E."/>
            <person name="Peix A."/>
        </authorList>
    </citation>
    <scope>NUCLEOTIDE SEQUENCE [LARGE SCALE GENOMIC DNA]</scope>
    <source>
        <strain evidence="8 9">CCANP35</strain>
    </source>
</reference>
<dbReference type="GO" id="GO:0016787">
    <property type="term" value="F:hydrolase activity"/>
    <property type="evidence" value="ECO:0007669"/>
    <property type="project" value="UniProtKB-KW"/>
</dbReference>
<keyword evidence="6" id="KW-0694">RNA-binding</keyword>
<keyword evidence="7" id="KW-0346">Stress response</keyword>
<dbReference type="RefSeq" id="WP_181057742.1">
    <property type="nucleotide sequence ID" value="NZ_JACDTY010000005.1"/>
</dbReference>
<keyword evidence="3" id="KW-0540">Nuclease</keyword>
<dbReference type="GO" id="GO:0003729">
    <property type="term" value="F:mRNA binding"/>
    <property type="evidence" value="ECO:0007669"/>
    <property type="project" value="InterPro"/>
</dbReference>
<dbReference type="SUPFAM" id="SSF54786">
    <property type="entry name" value="YcfA/nrd intein domain"/>
    <property type="match status" value="1"/>
</dbReference>
<keyword evidence="4" id="KW-0255">Endonuclease</keyword>
<dbReference type="InterPro" id="IPR012933">
    <property type="entry name" value="HicA_mRNA_interferase"/>
</dbReference>